<dbReference type="InterPro" id="IPR036322">
    <property type="entry name" value="WD40_repeat_dom_sf"/>
</dbReference>
<dbReference type="Proteomes" id="UP001150062">
    <property type="component" value="Unassembled WGS sequence"/>
</dbReference>
<dbReference type="EMBL" id="JAOAOG010000299">
    <property type="protein sequence ID" value="KAJ6231705.1"/>
    <property type="molecule type" value="Genomic_DNA"/>
</dbReference>
<dbReference type="InterPro" id="IPR015943">
    <property type="entry name" value="WD40/YVTN_repeat-like_dom_sf"/>
</dbReference>
<keyword evidence="6" id="KW-0804">Transcription</keyword>
<evidence type="ECO:0000256" key="1">
    <source>
        <dbReference type="ARBA" id="ARBA00004604"/>
    </source>
</evidence>
<dbReference type="PANTHER" id="PTHR44215:SF1">
    <property type="entry name" value="WD REPEAT-CONTAINING PROTEIN 75"/>
    <property type="match status" value="1"/>
</dbReference>
<keyword evidence="2" id="KW-0690">Ribosome biogenesis</keyword>
<evidence type="ECO:0000256" key="3">
    <source>
        <dbReference type="ARBA" id="ARBA00022552"/>
    </source>
</evidence>
<evidence type="ECO:0000256" key="5">
    <source>
        <dbReference type="ARBA" id="ARBA00022737"/>
    </source>
</evidence>
<dbReference type="PANTHER" id="PTHR44215">
    <property type="entry name" value="WD REPEAT-CONTAINING PROTEIN 75"/>
    <property type="match status" value="1"/>
</dbReference>
<proteinExistence type="predicted"/>
<keyword evidence="3" id="KW-0698">rRNA processing</keyword>
<dbReference type="Pfam" id="PF23769">
    <property type="entry name" value="Beta-prop_WDR75_2nd"/>
    <property type="match status" value="1"/>
</dbReference>
<dbReference type="Pfam" id="PF00400">
    <property type="entry name" value="WD40"/>
    <property type="match status" value="2"/>
</dbReference>
<keyword evidence="4" id="KW-0853">WD repeat</keyword>
<evidence type="ECO:0000256" key="2">
    <source>
        <dbReference type="ARBA" id="ARBA00022517"/>
    </source>
</evidence>
<sequence>MSQLTRLAGGRSITNILVTHDNKRIIQAIEDSLTIFSLRSGNVLQREKIHNSLITSLFYLDPKGTIIVTSSLDGTIRFHDSYTLNEIKKPIILKDPIHNLCFLNKKKKNYLKDMDLDNESKIQEEEEEEDDDDDDDDDEIDDDKLGFVIIETNNGELLKLCCLNIKTGKLLEKFHWNNMKGFESYSSIYSELDEHYLTRRSELIVSAQKEFIYWTLDSRVYSFNLKGEGVIKFGYFPTLITTFSLHPTLDSTFAAGFIDGMIRICWKSQDEFLEYPSYNGESNFHLRRDIDFENSQSLFVNSNETVSKKNNNNTDGGDDDDEKKNTTNKSRTYTEINAEKLKKIKKKKFTTLKKKRIKHVMVNSKTIRWHPTQVRFVSWVLGGQYLISGGEESTLVITHVNSGDRKFLPRIGEKALIKGCCYSNSEKYLLLSEDLTLWVINSGTNTILKKISQMEIMKKISPLYGIGLINHNSNRNIGGLVVINKFPNILQFFDIYRGKPSFDVHVSYENSFIDVVPHLVSKVAFNFNGTEMITVDEKCELSNTLHNNKQQKNSRTIQNNIEEHVKGQTMKKRKKRHHKRKINRLELRKLILEGGKINDDYDVNLKFWKWKHGKFVMVTNFHWSKSKKITSVCFHPFLKIAVTTSVDSYFKIWIENSQKDLINTKKKTNNHQTNKRNKYSKNKTQTNAMPGWVCHSTGFFRHEPAVSSTFSNDGSILAVSYPTIITFWNPYQILLLNKLTIPSKLGQIKKIEFMKRPSNVLLAITQKALIVCDLLKMEIKWAIELSNCDFSIDPFSSRFVLYSQNYLHSSKIVLFDVSSPKPLKIWINNNINPLSVSFEMNKNSDGGNDGSKDSNSDNNSNDYMKGNLEENNYSENLIILDMIGRLFRLSISQKKISQIIDNKQKDDSNDGEEEIQEQENEISNYERIFGQQSHHLNENSSSGNSQLKNNDNDQDNNENLMLNLQFLSQKRKVIQEFSSQSHIIPSTSQLANKFLDLMLKKRSSSLKEKNVDETLMDDFNDEDNDNNDDDDDDDDDDDLLNEIEMEEQENLKNKQNFKNKKQLQNQQQEVNSFDIRENPEYSGFMNFLKQNKKF</sequence>
<comment type="subcellular location">
    <subcellularLocation>
        <location evidence="1">Nucleus</location>
        <location evidence="1">Nucleolus</location>
    </subcellularLocation>
</comment>
<feature type="region of interest" description="Disordered" evidence="8">
    <location>
        <begin position="303"/>
        <end position="331"/>
    </location>
</feature>
<accession>A0ABQ8XHB5</accession>
<evidence type="ECO:0000256" key="7">
    <source>
        <dbReference type="ARBA" id="ARBA00023242"/>
    </source>
</evidence>
<keyword evidence="11" id="KW-1185">Reference proteome</keyword>
<evidence type="ECO:0000256" key="6">
    <source>
        <dbReference type="ARBA" id="ARBA00023163"/>
    </source>
</evidence>
<name>A0ABQ8XHB5_9EUKA</name>
<dbReference type="SUPFAM" id="SSF50978">
    <property type="entry name" value="WD40 repeat-like"/>
    <property type="match status" value="2"/>
</dbReference>
<feature type="region of interest" description="Disordered" evidence="8">
    <location>
        <begin position="1012"/>
        <end position="1077"/>
    </location>
</feature>
<keyword evidence="7" id="KW-0539">Nucleus</keyword>
<feature type="region of interest" description="Disordered" evidence="8">
    <location>
        <begin position="842"/>
        <end position="867"/>
    </location>
</feature>
<evidence type="ECO:0000313" key="11">
    <source>
        <dbReference type="Proteomes" id="UP001150062"/>
    </source>
</evidence>
<dbReference type="SMART" id="SM00320">
    <property type="entry name" value="WD40"/>
    <property type="match status" value="3"/>
</dbReference>
<comment type="caution">
    <text evidence="10">The sequence shown here is derived from an EMBL/GenBank/DDBJ whole genome shotgun (WGS) entry which is preliminary data.</text>
</comment>
<evidence type="ECO:0000256" key="8">
    <source>
        <dbReference type="SAM" id="MobiDB-lite"/>
    </source>
</evidence>
<reference evidence="10" key="1">
    <citation type="submission" date="2022-08" db="EMBL/GenBank/DDBJ databases">
        <title>Novel sulfate-reducing endosymbionts in the free-living metamonad Anaeramoeba.</title>
        <authorList>
            <person name="Jerlstrom-Hultqvist J."/>
            <person name="Cepicka I."/>
            <person name="Gallot-Lavallee L."/>
            <person name="Salas-Leiva D."/>
            <person name="Curtis B.A."/>
            <person name="Zahonova K."/>
            <person name="Pipaliya S."/>
            <person name="Dacks J."/>
            <person name="Roger A.J."/>
        </authorList>
    </citation>
    <scope>NUCLEOTIDE SEQUENCE</scope>
    <source>
        <strain evidence="10">Schooner1</strain>
    </source>
</reference>
<protein>
    <submittedName>
        <fullName evidence="10">Wd repeat-containing protein</fullName>
    </submittedName>
</protein>
<organism evidence="10 11">
    <name type="scientific">Anaeramoeba flamelloides</name>
    <dbReference type="NCBI Taxonomy" id="1746091"/>
    <lineage>
        <taxon>Eukaryota</taxon>
        <taxon>Metamonada</taxon>
        <taxon>Anaeramoebidae</taxon>
        <taxon>Anaeramoeba</taxon>
    </lineage>
</organism>
<evidence type="ECO:0000259" key="9">
    <source>
        <dbReference type="Pfam" id="PF23769"/>
    </source>
</evidence>
<keyword evidence="5" id="KW-0677">Repeat</keyword>
<dbReference type="InterPro" id="IPR001680">
    <property type="entry name" value="WD40_rpt"/>
</dbReference>
<evidence type="ECO:0000313" key="10">
    <source>
        <dbReference type="EMBL" id="KAJ6231705.1"/>
    </source>
</evidence>
<dbReference type="InterPro" id="IPR053826">
    <property type="entry name" value="WDR75"/>
</dbReference>
<dbReference type="InterPro" id="IPR057644">
    <property type="entry name" value="Beta-prop_WDR75_2nd"/>
</dbReference>
<feature type="compositionally biased region" description="Acidic residues" evidence="8">
    <location>
        <begin position="1014"/>
        <end position="1048"/>
    </location>
</feature>
<feature type="domain" description="WD repeat-containing protein 75 second beta-propeller" evidence="9">
    <location>
        <begin position="680"/>
        <end position="825"/>
    </location>
</feature>
<evidence type="ECO:0000256" key="4">
    <source>
        <dbReference type="ARBA" id="ARBA00022574"/>
    </source>
</evidence>
<feature type="region of interest" description="Disordered" evidence="8">
    <location>
        <begin position="935"/>
        <end position="957"/>
    </location>
</feature>
<gene>
    <name evidence="10" type="ORF">M0813_05778</name>
</gene>
<dbReference type="Gene3D" id="2.130.10.10">
    <property type="entry name" value="YVTN repeat-like/Quinoprotein amine dehydrogenase"/>
    <property type="match status" value="3"/>
</dbReference>